<dbReference type="PANTHER" id="PTHR19143">
    <property type="entry name" value="FIBRINOGEN/TENASCIN/ANGIOPOEITIN"/>
    <property type="match status" value="1"/>
</dbReference>
<proteinExistence type="predicted"/>
<dbReference type="NCBIfam" id="NF040941">
    <property type="entry name" value="GGGWT_bact"/>
    <property type="match status" value="1"/>
</dbReference>
<dbReference type="PROSITE" id="PS51406">
    <property type="entry name" value="FIBRINOGEN_C_2"/>
    <property type="match status" value="1"/>
</dbReference>
<dbReference type="PANTHER" id="PTHR19143:SF225">
    <property type="entry name" value="MICROFIBRIL-ASSOCIATED GLYCOPROTEIN 4"/>
    <property type="match status" value="1"/>
</dbReference>
<dbReference type="CDD" id="cd00087">
    <property type="entry name" value="FReD"/>
    <property type="match status" value="1"/>
</dbReference>
<dbReference type="GO" id="GO:0048251">
    <property type="term" value="P:elastic fiber assembly"/>
    <property type="evidence" value="ECO:0007669"/>
    <property type="project" value="TreeGrafter"/>
</dbReference>
<dbReference type="Pfam" id="PF00147">
    <property type="entry name" value="Fibrinogen_C"/>
    <property type="match status" value="1"/>
</dbReference>
<reference evidence="4" key="1">
    <citation type="submission" date="2025-08" db="UniProtKB">
        <authorList>
            <consortium name="Ensembl"/>
        </authorList>
    </citation>
    <scope>IDENTIFICATION</scope>
</reference>
<feature type="domain" description="Fibrinogen C-terminal" evidence="3">
    <location>
        <begin position="27"/>
        <end position="248"/>
    </location>
</feature>
<dbReference type="SMART" id="SM00186">
    <property type="entry name" value="FBG"/>
    <property type="match status" value="1"/>
</dbReference>
<reference evidence="4" key="2">
    <citation type="submission" date="2025-09" db="UniProtKB">
        <authorList>
            <consortium name="Ensembl"/>
        </authorList>
    </citation>
    <scope>IDENTIFICATION</scope>
</reference>
<dbReference type="Ensembl" id="ENSACLT00000027847.2">
    <property type="protein sequence ID" value="ENSACLP00000027211.2"/>
    <property type="gene ID" value="ENSACLG00000018494.2"/>
</dbReference>
<evidence type="ECO:0000259" key="3">
    <source>
        <dbReference type="PROSITE" id="PS51406"/>
    </source>
</evidence>
<name>A0A3P8QD21_ASTCA</name>
<protein>
    <recommendedName>
        <fullName evidence="3">Fibrinogen C-terminal domain-containing protein</fullName>
    </recommendedName>
</protein>
<gene>
    <name evidence="4" type="primary">MFAP4</name>
</gene>
<organism evidence="4 5">
    <name type="scientific">Astatotilapia calliptera</name>
    <name type="common">Eastern happy</name>
    <name type="synonym">Chromis callipterus</name>
    <dbReference type="NCBI Taxonomy" id="8154"/>
    <lineage>
        <taxon>Eukaryota</taxon>
        <taxon>Metazoa</taxon>
        <taxon>Chordata</taxon>
        <taxon>Craniata</taxon>
        <taxon>Vertebrata</taxon>
        <taxon>Euteleostomi</taxon>
        <taxon>Actinopterygii</taxon>
        <taxon>Neopterygii</taxon>
        <taxon>Teleostei</taxon>
        <taxon>Neoteleostei</taxon>
        <taxon>Acanthomorphata</taxon>
        <taxon>Ovalentaria</taxon>
        <taxon>Cichlomorphae</taxon>
        <taxon>Cichliformes</taxon>
        <taxon>Cichlidae</taxon>
        <taxon>African cichlids</taxon>
        <taxon>Pseudocrenilabrinae</taxon>
        <taxon>Haplochromini</taxon>
        <taxon>Astatotilapia</taxon>
    </lineage>
</organism>
<evidence type="ECO:0000313" key="4">
    <source>
        <dbReference type="Ensembl" id="ENSACLP00000027211.2"/>
    </source>
</evidence>
<keyword evidence="5" id="KW-1185">Reference proteome</keyword>
<dbReference type="InterPro" id="IPR002181">
    <property type="entry name" value="Fibrinogen_a/b/g_C_dom"/>
</dbReference>
<dbReference type="SUPFAM" id="SSF56496">
    <property type="entry name" value="Fibrinogen C-terminal domain-like"/>
    <property type="match status" value="1"/>
</dbReference>
<evidence type="ECO:0000313" key="5">
    <source>
        <dbReference type="Proteomes" id="UP000265100"/>
    </source>
</evidence>
<dbReference type="FunFam" id="3.90.215.10:FF:000001">
    <property type="entry name" value="Tenascin isoform 1"/>
    <property type="match status" value="1"/>
</dbReference>
<sequence>MYVKWKWAGQLLSVFAILHLAPLLTSSKEIIQPLDCNDIHQQDSSRPSGVYTIYPFGEKSAVEVYCDMDLEGGGWTVFHKRVDGSLNFYRPWNHYKMGFGNPNGDYWLGLDIVSALTSQQKSELRVDMRDFLGKEVFARYSSFKVDAECDGYKLTIAGFNNGGAGDGLTYHNGMKFSTFDKDQDGSSGSCAQTFLGAFWYNNCHHVNPNGIYRWGAMSTYGATGMEWYPWKGWGYSMKAMSMKFRLVQ</sequence>
<evidence type="ECO:0000256" key="1">
    <source>
        <dbReference type="ARBA" id="ARBA00023157"/>
    </source>
</evidence>
<dbReference type="GeneTree" id="ENSGT00940000154615"/>
<dbReference type="InterPro" id="IPR050373">
    <property type="entry name" value="Fibrinogen_C-term_domain"/>
</dbReference>
<dbReference type="InterPro" id="IPR014716">
    <property type="entry name" value="Fibrinogen_a/b/g_C_1"/>
</dbReference>
<dbReference type="STRING" id="8154.ENSACLP00000027211"/>
<evidence type="ECO:0000256" key="2">
    <source>
        <dbReference type="SAM" id="SignalP"/>
    </source>
</evidence>
<dbReference type="Gene3D" id="3.90.215.10">
    <property type="entry name" value="Gamma Fibrinogen, chain A, domain 1"/>
    <property type="match status" value="1"/>
</dbReference>
<accession>A0A3P8QD21</accession>
<dbReference type="Bgee" id="ENSACLG00000018494">
    <property type="expression patterns" value="Expressed in ovary and 1 other cell type or tissue"/>
</dbReference>
<keyword evidence="1" id="KW-1015">Disulfide bond</keyword>
<dbReference type="OMA" id="CNDIHQQ"/>
<feature type="chain" id="PRO_5044330411" description="Fibrinogen C-terminal domain-containing protein" evidence="2">
    <location>
        <begin position="28"/>
        <end position="248"/>
    </location>
</feature>
<dbReference type="Proteomes" id="UP000265100">
    <property type="component" value="Unplaced"/>
</dbReference>
<dbReference type="InterPro" id="IPR036056">
    <property type="entry name" value="Fibrinogen-like_C"/>
</dbReference>
<feature type="signal peptide" evidence="2">
    <location>
        <begin position="1"/>
        <end position="27"/>
    </location>
</feature>
<keyword evidence="2" id="KW-0732">Signal</keyword>
<dbReference type="GO" id="GO:0005615">
    <property type="term" value="C:extracellular space"/>
    <property type="evidence" value="ECO:0007669"/>
    <property type="project" value="TreeGrafter"/>
</dbReference>
<dbReference type="AlphaFoldDB" id="A0A3P8QD21"/>